<dbReference type="InterPro" id="IPR000792">
    <property type="entry name" value="Tscrpt_reg_LuxR_C"/>
</dbReference>
<gene>
    <name evidence="4" type="ORF">GARC_2356</name>
</gene>
<dbReference type="SUPFAM" id="SSF46894">
    <property type="entry name" value="C-terminal effector domain of the bipartite response regulators"/>
    <property type="match status" value="1"/>
</dbReference>
<organism evidence="4 5">
    <name type="scientific">Paraglaciecola arctica BSs20135</name>
    <dbReference type="NCBI Taxonomy" id="493475"/>
    <lineage>
        <taxon>Bacteria</taxon>
        <taxon>Pseudomonadati</taxon>
        <taxon>Pseudomonadota</taxon>
        <taxon>Gammaproteobacteria</taxon>
        <taxon>Alteromonadales</taxon>
        <taxon>Alteromonadaceae</taxon>
        <taxon>Paraglaciecola</taxon>
    </lineage>
</organism>
<dbReference type="GO" id="GO:0003677">
    <property type="term" value="F:DNA binding"/>
    <property type="evidence" value="ECO:0007669"/>
    <property type="project" value="InterPro"/>
</dbReference>
<evidence type="ECO:0000259" key="3">
    <source>
        <dbReference type="SMART" id="SM00421"/>
    </source>
</evidence>
<dbReference type="RefSeq" id="WP_007620037.1">
    <property type="nucleotide sequence ID" value="NZ_BAEO01000029.1"/>
</dbReference>
<protein>
    <submittedName>
        <fullName evidence="4">LuxR family transcriptional regulator</fullName>
    </submittedName>
</protein>
<dbReference type="eggNOG" id="COG2197">
    <property type="taxonomic scope" value="Bacteria"/>
</dbReference>
<evidence type="ECO:0000313" key="4">
    <source>
        <dbReference type="EMBL" id="GAC19322.1"/>
    </source>
</evidence>
<comment type="caution">
    <text evidence="4">The sequence shown here is derived from an EMBL/GenBank/DDBJ whole genome shotgun (WGS) entry which is preliminary data.</text>
</comment>
<dbReference type="STRING" id="493475.GARC_2356"/>
<keyword evidence="2" id="KW-1133">Transmembrane helix</keyword>
<evidence type="ECO:0000256" key="2">
    <source>
        <dbReference type="SAM" id="Phobius"/>
    </source>
</evidence>
<reference evidence="4 5" key="1">
    <citation type="journal article" date="2017" name="Antonie Van Leeuwenhoek">
        <title>Rhizobium rhizosphaerae sp. nov., a novel species isolated from rice rhizosphere.</title>
        <authorList>
            <person name="Zhao J.J."/>
            <person name="Zhang J."/>
            <person name="Zhang R.J."/>
            <person name="Zhang C.W."/>
            <person name="Yin H.Q."/>
            <person name="Zhang X.X."/>
        </authorList>
    </citation>
    <scope>NUCLEOTIDE SEQUENCE [LARGE SCALE GENOMIC DNA]</scope>
    <source>
        <strain evidence="4 5">BSs20135</strain>
    </source>
</reference>
<dbReference type="GO" id="GO:0006355">
    <property type="term" value="P:regulation of DNA-templated transcription"/>
    <property type="evidence" value="ECO:0007669"/>
    <property type="project" value="InterPro"/>
</dbReference>
<dbReference type="EMBL" id="BAEO01000029">
    <property type="protein sequence ID" value="GAC19322.1"/>
    <property type="molecule type" value="Genomic_DNA"/>
</dbReference>
<dbReference type="InterPro" id="IPR016032">
    <property type="entry name" value="Sig_transdc_resp-reg_C-effctor"/>
</dbReference>
<evidence type="ECO:0000313" key="5">
    <source>
        <dbReference type="Proteomes" id="UP000006327"/>
    </source>
</evidence>
<keyword evidence="5" id="KW-1185">Reference proteome</keyword>
<dbReference type="OrthoDB" id="8277135at2"/>
<dbReference type="SMART" id="SM00421">
    <property type="entry name" value="HTH_LUXR"/>
    <property type="match status" value="1"/>
</dbReference>
<evidence type="ECO:0000256" key="1">
    <source>
        <dbReference type="SAM" id="Coils"/>
    </source>
</evidence>
<keyword evidence="2" id="KW-0812">Transmembrane</keyword>
<feature type="domain" description="HTH luxR-type" evidence="3">
    <location>
        <begin position="100"/>
        <end position="157"/>
    </location>
</feature>
<dbReference type="InterPro" id="IPR036388">
    <property type="entry name" value="WH-like_DNA-bd_sf"/>
</dbReference>
<dbReference type="Gene3D" id="1.10.10.10">
    <property type="entry name" value="Winged helix-like DNA-binding domain superfamily/Winged helix DNA-binding domain"/>
    <property type="match status" value="1"/>
</dbReference>
<name>K6YMD7_9ALTE</name>
<keyword evidence="2" id="KW-0472">Membrane</keyword>
<keyword evidence="1" id="KW-0175">Coiled coil</keyword>
<dbReference type="AlphaFoldDB" id="K6YMD7"/>
<dbReference type="Proteomes" id="UP000006327">
    <property type="component" value="Unassembled WGS sequence"/>
</dbReference>
<sequence>MKDKVITIILFCVMLLNSIDVFVDIGLGVPIAHVIQESMIVIISGFAAMFLVFDMRKRSTELDKLATELKNADTQIHSLNNKMNKERRHFSEVIKQQFEQWSLTKGEQQVAFLLLKGLSLKEISVVRNTKETTVRQQASSIYAKSNLDGRHEFSAWFIEDLFMEQTI</sequence>
<feature type="transmembrane region" description="Helical" evidence="2">
    <location>
        <begin position="31"/>
        <end position="53"/>
    </location>
</feature>
<feature type="coiled-coil region" evidence="1">
    <location>
        <begin position="62"/>
        <end position="89"/>
    </location>
</feature>
<accession>K6YMD7</accession>
<proteinExistence type="predicted"/>